<dbReference type="KEGG" id="ehn:H9Q80_03090"/>
<feature type="transmembrane region" description="Helical" evidence="5">
    <location>
        <begin position="226"/>
        <end position="244"/>
    </location>
</feature>
<feature type="transmembrane region" description="Helical" evidence="5">
    <location>
        <begin position="61"/>
        <end position="77"/>
    </location>
</feature>
<dbReference type="Proteomes" id="UP000515856">
    <property type="component" value="Chromosome"/>
</dbReference>
<dbReference type="InterPro" id="IPR049453">
    <property type="entry name" value="Memb_transporter_dom"/>
</dbReference>
<evidence type="ECO:0000259" key="6">
    <source>
        <dbReference type="Pfam" id="PF13515"/>
    </source>
</evidence>
<feature type="domain" description="Integral membrane bound transporter" evidence="6">
    <location>
        <begin position="190"/>
        <end position="310"/>
    </location>
</feature>
<feature type="transmembrane region" description="Helical" evidence="5">
    <location>
        <begin position="179"/>
        <end position="197"/>
    </location>
</feature>
<proteinExistence type="predicted"/>
<feature type="transmembrane region" description="Helical" evidence="5">
    <location>
        <begin position="83"/>
        <end position="102"/>
    </location>
</feature>
<organism evidence="7 8">
    <name type="scientific">[Eubacterium] hominis</name>
    <dbReference type="NCBI Taxonomy" id="2764325"/>
    <lineage>
        <taxon>Bacteria</taxon>
        <taxon>Bacillati</taxon>
        <taxon>Bacillota</taxon>
        <taxon>Erysipelotrichia</taxon>
        <taxon>Erysipelotrichales</taxon>
        <taxon>Erysipelotrichaceae</taxon>
        <taxon>Amedibacillus</taxon>
    </lineage>
</organism>
<feature type="transmembrane region" description="Helical" evidence="5">
    <location>
        <begin position="139"/>
        <end position="158"/>
    </location>
</feature>
<evidence type="ECO:0000313" key="8">
    <source>
        <dbReference type="Proteomes" id="UP000515856"/>
    </source>
</evidence>
<feature type="transmembrane region" description="Helical" evidence="5">
    <location>
        <begin position="297"/>
        <end position="317"/>
    </location>
</feature>
<keyword evidence="3 5" id="KW-1133">Transmembrane helix</keyword>
<feature type="transmembrane region" description="Helical" evidence="5">
    <location>
        <begin position="250"/>
        <end position="266"/>
    </location>
</feature>
<evidence type="ECO:0000313" key="7">
    <source>
        <dbReference type="EMBL" id="QNM12955.1"/>
    </source>
</evidence>
<dbReference type="RefSeq" id="WP_117455746.1">
    <property type="nucleotide sequence ID" value="NZ_CP060636.1"/>
</dbReference>
<reference evidence="7 8" key="1">
    <citation type="submission" date="2020-08" db="EMBL/GenBank/DDBJ databases">
        <authorList>
            <person name="Liu C."/>
            <person name="Sun Q."/>
        </authorList>
    </citation>
    <scope>NUCLEOTIDE SEQUENCE [LARGE SCALE GENOMIC DNA]</scope>
    <source>
        <strain evidence="7 8">NSJ-61</strain>
    </source>
</reference>
<gene>
    <name evidence="7" type="ORF">H9Q80_03090</name>
</gene>
<evidence type="ECO:0000256" key="2">
    <source>
        <dbReference type="ARBA" id="ARBA00022692"/>
    </source>
</evidence>
<name>A0A7G9GQ73_9FIRM</name>
<accession>A0A7G9GQ73</accession>
<keyword evidence="8" id="KW-1185">Reference proteome</keyword>
<comment type="subcellular location">
    <subcellularLocation>
        <location evidence="1">Membrane</location>
        <topology evidence="1">Multi-pass membrane protein</topology>
    </subcellularLocation>
</comment>
<protein>
    <submittedName>
        <fullName evidence="7">FUSC family protein</fullName>
    </submittedName>
</protein>
<keyword evidence="2 5" id="KW-0812">Transmembrane</keyword>
<evidence type="ECO:0000256" key="5">
    <source>
        <dbReference type="SAM" id="Phobius"/>
    </source>
</evidence>
<evidence type="ECO:0000256" key="4">
    <source>
        <dbReference type="ARBA" id="ARBA00023136"/>
    </source>
</evidence>
<keyword evidence="4 5" id="KW-0472">Membrane</keyword>
<sequence>MKTESKSYLGLILHNAFRFVINVGFVFIFQIIFGVENILPGVAIGVGFTMLPMMDLPIRPWTMFFIIMLLYTGGGLAGELALVSPVLAFPLYFLFTVLIILLSNEPVAYKPNISFLLCFVFSQATPLPFDLLASRMNAVFFGGLIVGVGTLINWYRYGYGKNGRTMRQQIQLCAKNRSYIFRMSFGIAFAMTTGMLLHLQKPLWISIVVMSLTQLEFSETMERIKYRFIGTMIGVVLFFLLFQILIPQQYAMYVVMFFGYIGFFLPDYKYKQIINAVSALNASLVLLDGVTAIEQRIACLVAGIVIVIVIYALTFVMKKLKKLQQDIQHYVLADDFPYTTSKKG</sequence>
<dbReference type="EMBL" id="CP060636">
    <property type="protein sequence ID" value="QNM12955.1"/>
    <property type="molecule type" value="Genomic_DNA"/>
</dbReference>
<dbReference type="Pfam" id="PF13515">
    <property type="entry name" value="FUSC_2"/>
    <property type="match status" value="1"/>
</dbReference>
<dbReference type="AlphaFoldDB" id="A0A7G9GQ73"/>
<evidence type="ECO:0000256" key="3">
    <source>
        <dbReference type="ARBA" id="ARBA00022989"/>
    </source>
</evidence>
<evidence type="ECO:0000256" key="1">
    <source>
        <dbReference type="ARBA" id="ARBA00004141"/>
    </source>
</evidence>
<feature type="transmembrane region" description="Helical" evidence="5">
    <location>
        <begin position="12"/>
        <end position="32"/>
    </location>
</feature>
<dbReference type="GO" id="GO:0016020">
    <property type="term" value="C:membrane"/>
    <property type="evidence" value="ECO:0007669"/>
    <property type="project" value="UniProtKB-SubCell"/>
</dbReference>